<dbReference type="CDD" id="cd09917">
    <property type="entry name" value="F-box_SF"/>
    <property type="match status" value="1"/>
</dbReference>
<dbReference type="OrthoDB" id="660108at2759"/>
<name>A0A8T2PY20_CERRI</name>
<evidence type="ECO:0000313" key="3">
    <source>
        <dbReference type="Proteomes" id="UP000825935"/>
    </source>
</evidence>
<dbReference type="Gene3D" id="1.20.1280.50">
    <property type="match status" value="1"/>
</dbReference>
<keyword evidence="3" id="KW-1185">Reference proteome</keyword>
<dbReference type="OMA" id="WYAPRLE"/>
<dbReference type="Pfam" id="PF12937">
    <property type="entry name" value="F-box-like"/>
    <property type="match status" value="1"/>
</dbReference>
<dbReference type="EMBL" id="CM035444">
    <property type="protein sequence ID" value="KAH7276406.1"/>
    <property type="molecule type" value="Genomic_DNA"/>
</dbReference>
<organism evidence="2 3">
    <name type="scientific">Ceratopteris richardii</name>
    <name type="common">Triangle waterfern</name>
    <dbReference type="NCBI Taxonomy" id="49495"/>
    <lineage>
        <taxon>Eukaryota</taxon>
        <taxon>Viridiplantae</taxon>
        <taxon>Streptophyta</taxon>
        <taxon>Embryophyta</taxon>
        <taxon>Tracheophyta</taxon>
        <taxon>Polypodiopsida</taxon>
        <taxon>Polypodiidae</taxon>
        <taxon>Polypodiales</taxon>
        <taxon>Pteridineae</taxon>
        <taxon>Pteridaceae</taxon>
        <taxon>Parkerioideae</taxon>
        <taxon>Ceratopteris</taxon>
    </lineage>
</organism>
<dbReference type="PANTHER" id="PTHR31215">
    <property type="entry name" value="OS05G0510400 PROTEIN-RELATED"/>
    <property type="match status" value="1"/>
</dbReference>
<dbReference type="InterPro" id="IPR044809">
    <property type="entry name" value="AUF1-like"/>
</dbReference>
<dbReference type="SUPFAM" id="SSF81383">
    <property type="entry name" value="F-box domain"/>
    <property type="match status" value="1"/>
</dbReference>
<sequence length="348" mass="38357">MGMSRISRDPFDRLPDSILLCIFNKIRDIKALGRCAAVSKRFNCIVLQAEEVVVKVDCVISTEDSSLSLKGRNFLTNLFKVLVGSIVKPLYALQQLLMCKKSILPEVSHHSPGEVLKNLKNIRHLKIELPGGELGLNSEIVMKWRAEFGSTLENCVILAASSLTKEGDVCEGKHSESHRGHGENSVSVQDGYGSIPESFFTNGGLKLRVVWTISSLIAASARHYLLQQIILDHPTLESLTLADADGQGTLCMSKQQLIDFRNKPIAASASSNRTQVPALNIRLWYAPWLDLPEGSVMEGATLIAIRPSEQLVKKDTESLLVNSFEEPFNHAAGSLVKGRTYLLEMNSF</sequence>
<comment type="caution">
    <text evidence="2">The sequence shown here is derived from an EMBL/GenBank/DDBJ whole genome shotgun (WGS) entry which is preliminary data.</text>
</comment>
<feature type="domain" description="F-box" evidence="1">
    <location>
        <begin position="11"/>
        <end position="47"/>
    </location>
</feature>
<evidence type="ECO:0000259" key="1">
    <source>
        <dbReference type="Pfam" id="PF12937"/>
    </source>
</evidence>
<gene>
    <name evidence="2" type="ORF">KP509_39G005700</name>
</gene>
<dbReference type="InterPro" id="IPR036047">
    <property type="entry name" value="F-box-like_dom_sf"/>
</dbReference>
<reference evidence="2" key="1">
    <citation type="submission" date="2021-08" db="EMBL/GenBank/DDBJ databases">
        <title>WGS assembly of Ceratopteris richardii.</title>
        <authorList>
            <person name="Marchant D.B."/>
            <person name="Chen G."/>
            <person name="Jenkins J."/>
            <person name="Shu S."/>
            <person name="Leebens-Mack J."/>
            <person name="Grimwood J."/>
            <person name="Schmutz J."/>
            <person name="Soltis P."/>
            <person name="Soltis D."/>
            <person name="Chen Z.-H."/>
        </authorList>
    </citation>
    <scope>NUCLEOTIDE SEQUENCE</scope>
    <source>
        <strain evidence="2">Whitten #5841</strain>
        <tissue evidence="2">Leaf</tissue>
    </source>
</reference>
<dbReference type="Proteomes" id="UP000825935">
    <property type="component" value="Chromosome 39"/>
</dbReference>
<dbReference type="AlphaFoldDB" id="A0A8T2PY20"/>
<accession>A0A8T2PY20</accession>
<dbReference type="EMBL" id="CM035444">
    <property type="protein sequence ID" value="KAH7276404.1"/>
    <property type="molecule type" value="Genomic_DNA"/>
</dbReference>
<dbReference type="InterPro" id="IPR001810">
    <property type="entry name" value="F-box_dom"/>
</dbReference>
<evidence type="ECO:0000313" key="2">
    <source>
        <dbReference type="EMBL" id="KAH7276404.1"/>
    </source>
</evidence>
<protein>
    <recommendedName>
        <fullName evidence="1">F-box domain-containing protein</fullName>
    </recommendedName>
</protein>
<proteinExistence type="predicted"/>